<gene>
    <name evidence="3" type="ORF">SAMN04488128_1021731</name>
</gene>
<dbReference type="Gene3D" id="3.60.10.10">
    <property type="entry name" value="Endonuclease/exonuclease/phosphatase"/>
    <property type="match status" value="1"/>
</dbReference>
<dbReference type="SUPFAM" id="SSF56219">
    <property type="entry name" value="DNase I-like"/>
    <property type="match status" value="1"/>
</dbReference>
<evidence type="ECO:0000256" key="1">
    <source>
        <dbReference type="SAM" id="SignalP"/>
    </source>
</evidence>
<dbReference type="STRING" id="634771.SAMN04488128_1021731"/>
<dbReference type="PANTHER" id="PTHR12121:SF36">
    <property type="entry name" value="ENDONUCLEASE_EXONUCLEASE_PHOSPHATASE DOMAIN-CONTAINING PROTEIN"/>
    <property type="match status" value="1"/>
</dbReference>
<dbReference type="CDD" id="cd09083">
    <property type="entry name" value="EEP-1"/>
    <property type="match status" value="1"/>
</dbReference>
<keyword evidence="3" id="KW-0255">Endonuclease</keyword>
<dbReference type="RefSeq" id="WP_143312961.1">
    <property type="nucleotide sequence ID" value="NZ_FUWZ01000002.1"/>
</dbReference>
<evidence type="ECO:0000259" key="2">
    <source>
        <dbReference type="Pfam" id="PF03372"/>
    </source>
</evidence>
<dbReference type="Pfam" id="PF03372">
    <property type="entry name" value="Exo_endo_phos"/>
    <property type="match status" value="1"/>
</dbReference>
<keyword evidence="3" id="KW-0378">Hydrolase</keyword>
<dbReference type="AlphaFoldDB" id="A0A1T4S485"/>
<dbReference type="InterPro" id="IPR005135">
    <property type="entry name" value="Endo/exonuclease/phosphatase"/>
</dbReference>
<feature type="signal peptide" evidence="1">
    <location>
        <begin position="1"/>
        <end position="19"/>
    </location>
</feature>
<keyword evidence="3" id="KW-0540">Nuclease</keyword>
<keyword evidence="4" id="KW-1185">Reference proteome</keyword>
<keyword evidence="1" id="KW-0732">Signal</keyword>
<evidence type="ECO:0000313" key="4">
    <source>
        <dbReference type="Proteomes" id="UP000190367"/>
    </source>
</evidence>
<dbReference type="OrthoDB" id="9793162at2"/>
<dbReference type="GO" id="GO:0000175">
    <property type="term" value="F:3'-5'-RNA exonuclease activity"/>
    <property type="evidence" value="ECO:0007669"/>
    <property type="project" value="TreeGrafter"/>
</dbReference>
<dbReference type="InterPro" id="IPR036691">
    <property type="entry name" value="Endo/exonu/phosph_ase_sf"/>
</dbReference>
<evidence type="ECO:0000313" key="3">
    <source>
        <dbReference type="EMBL" id="SKA22631.1"/>
    </source>
</evidence>
<accession>A0A1T4S485</accession>
<feature type="chain" id="PRO_5013341104" evidence="1">
    <location>
        <begin position="20"/>
        <end position="287"/>
    </location>
</feature>
<reference evidence="4" key="1">
    <citation type="submission" date="2017-02" db="EMBL/GenBank/DDBJ databases">
        <authorList>
            <person name="Varghese N."/>
            <person name="Submissions S."/>
        </authorList>
    </citation>
    <scope>NUCLEOTIDE SEQUENCE [LARGE SCALE GENOMIC DNA]</scope>
    <source>
        <strain evidence="4">DSM 22224</strain>
    </source>
</reference>
<dbReference type="PANTHER" id="PTHR12121">
    <property type="entry name" value="CARBON CATABOLITE REPRESSOR PROTEIN 4"/>
    <property type="match status" value="1"/>
</dbReference>
<organism evidence="3 4">
    <name type="scientific">Chitinophaga eiseniae</name>
    <dbReference type="NCBI Taxonomy" id="634771"/>
    <lineage>
        <taxon>Bacteria</taxon>
        <taxon>Pseudomonadati</taxon>
        <taxon>Bacteroidota</taxon>
        <taxon>Chitinophagia</taxon>
        <taxon>Chitinophagales</taxon>
        <taxon>Chitinophagaceae</taxon>
        <taxon>Chitinophaga</taxon>
    </lineage>
</organism>
<proteinExistence type="predicted"/>
<name>A0A1T4S485_9BACT</name>
<dbReference type="GO" id="GO:0004519">
    <property type="term" value="F:endonuclease activity"/>
    <property type="evidence" value="ECO:0007669"/>
    <property type="project" value="UniProtKB-KW"/>
</dbReference>
<feature type="domain" description="Endonuclease/exonuclease/phosphatase" evidence="2">
    <location>
        <begin position="26"/>
        <end position="273"/>
    </location>
</feature>
<keyword evidence="3" id="KW-0269">Exonuclease</keyword>
<protein>
    <submittedName>
        <fullName evidence="3">Metal-dependent hydrolase, endonuclease/exonuclease/phosphatase family</fullName>
    </submittedName>
</protein>
<sequence>MRNIWLTGLLCLLMGAAMAQTPLQVMTFNIRLNTNSDSLNAWPYRKEKVASEVLFHQANTLGVQEALFDQMEDLRRLLPGYKSIGGGREDGKNKGEFSAIFYDTSRLQLLKSATFWLSETPDVPGSKGWDAAITRIVTWGQFRDKQTRKIFYHFNTHFDHMGKVARRESARFLLQQVHKIAGNTPAIITGDFNATPDDEPIQVVMNTGDPLHFTDSKSISTTPHYGPTGTFNGWHAAEVDDQPIDYIFLKGKFKVLQHASISQTWGGRFASDHFAVLARVVLAENAK</sequence>
<dbReference type="EMBL" id="FUWZ01000002">
    <property type="protein sequence ID" value="SKA22631.1"/>
    <property type="molecule type" value="Genomic_DNA"/>
</dbReference>
<dbReference type="InterPro" id="IPR050410">
    <property type="entry name" value="CCR4/nocturin_mRNA_transcr"/>
</dbReference>
<dbReference type="Proteomes" id="UP000190367">
    <property type="component" value="Unassembled WGS sequence"/>
</dbReference>